<evidence type="ECO:0000256" key="1">
    <source>
        <dbReference type="ARBA" id="ARBA00008954"/>
    </source>
</evidence>
<dbReference type="CDD" id="cd00610">
    <property type="entry name" value="OAT_like"/>
    <property type="match status" value="1"/>
</dbReference>
<dbReference type="NCBIfam" id="NF004767">
    <property type="entry name" value="PRK06105.1"/>
    <property type="match status" value="1"/>
</dbReference>
<dbReference type="PIRSF" id="PIRSF000521">
    <property type="entry name" value="Transaminase_4ab_Lys_Orn"/>
    <property type="match status" value="1"/>
</dbReference>
<keyword evidence="4 5" id="KW-0663">Pyridoxal phosphate</keyword>
<dbReference type="Pfam" id="PF00202">
    <property type="entry name" value="Aminotran_3"/>
    <property type="match status" value="1"/>
</dbReference>
<comment type="similarity">
    <text evidence="1 5">Belongs to the class-III pyridoxal-phosphate-dependent aminotransferase family.</text>
</comment>
<dbReference type="Gene3D" id="3.40.640.10">
    <property type="entry name" value="Type I PLP-dependent aspartate aminotransferase-like (Major domain)"/>
    <property type="match status" value="1"/>
</dbReference>
<evidence type="ECO:0000256" key="3">
    <source>
        <dbReference type="ARBA" id="ARBA00022679"/>
    </source>
</evidence>
<dbReference type="AlphaFoldDB" id="A0A9W6MS61"/>
<dbReference type="GO" id="GO:0004015">
    <property type="term" value="F:adenosylmethionine-8-amino-7-oxononanoate transaminase activity"/>
    <property type="evidence" value="ECO:0007669"/>
    <property type="project" value="TreeGrafter"/>
</dbReference>
<keyword evidence="3" id="KW-0808">Transferase</keyword>
<proteinExistence type="inferred from homology"/>
<gene>
    <name evidence="6" type="ORF">GCM10008170_19660</name>
</gene>
<name>A0A9W6MS61_9HYPH</name>
<dbReference type="SUPFAM" id="SSF53383">
    <property type="entry name" value="PLP-dependent transferases"/>
    <property type="match status" value="1"/>
</dbReference>
<comment type="caution">
    <text evidence="6">The sequence shown here is derived from an EMBL/GenBank/DDBJ whole genome shotgun (WGS) entry which is preliminary data.</text>
</comment>
<organism evidence="6 7">
    <name type="scientific">Methylopila capsulata</name>
    <dbReference type="NCBI Taxonomy" id="61654"/>
    <lineage>
        <taxon>Bacteria</taxon>
        <taxon>Pseudomonadati</taxon>
        <taxon>Pseudomonadota</taxon>
        <taxon>Alphaproteobacteria</taxon>
        <taxon>Hyphomicrobiales</taxon>
        <taxon>Methylopilaceae</taxon>
        <taxon>Methylopila</taxon>
    </lineage>
</organism>
<reference evidence="6" key="2">
    <citation type="submission" date="2023-01" db="EMBL/GenBank/DDBJ databases">
        <authorList>
            <person name="Sun Q."/>
            <person name="Evtushenko L."/>
        </authorList>
    </citation>
    <scope>NUCLEOTIDE SEQUENCE</scope>
    <source>
        <strain evidence="6">VKM B-1606</strain>
    </source>
</reference>
<evidence type="ECO:0000256" key="4">
    <source>
        <dbReference type="ARBA" id="ARBA00022898"/>
    </source>
</evidence>
<dbReference type="EMBL" id="BSFF01000002">
    <property type="protein sequence ID" value="GLK55947.1"/>
    <property type="molecule type" value="Genomic_DNA"/>
</dbReference>
<evidence type="ECO:0000256" key="2">
    <source>
        <dbReference type="ARBA" id="ARBA00022576"/>
    </source>
</evidence>
<dbReference type="InterPro" id="IPR015421">
    <property type="entry name" value="PyrdxlP-dep_Trfase_major"/>
</dbReference>
<protein>
    <submittedName>
        <fullName evidence="6">Aspartate aminotransferase family protein</fullName>
    </submittedName>
</protein>
<dbReference type="Proteomes" id="UP001143400">
    <property type="component" value="Unassembled WGS sequence"/>
</dbReference>
<dbReference type="GO" id="GO:0009102">
    <property type="term" value="P:biotin biosynthetic process"/>
    <property type="evidence" value="ECO:0007669"/>
    <property type="project" value="TreeGrafter"/>
</dbReference>
<accession>A0A9W6MS61</accession>
<dbReference type="InterPro" id="IPR005814">
    <property type="entry name" value="Aminotrans_3"/>
</dbReference>
<dbReference type="Gene3D" id="3.90.1150.10">
    <property type="entry name" value="Aspartate Aminotransferase, domain 1"/>
    <property type="match status" value="1"/>
</dbReference>
<sequence length="487" mass="52839">MRSPRFHATLEFPMREASEIADWERRAMLTNLQARDVATVLHPYSNLATLPRQGTLILERGDGVHVYDTDGKPYLEGMAGLWCTALGHGRQELVEVAAEQMSKLPFAHLFSGKSHDPAIALAEKLKELAPTPISKVFFCNSGSEANDTQMKLVWYVNNALGRPQKKKIISRIKAYHGVTIASASLTGLPNNHIDFDLPIAGVRHAACPHHYRFAHPGESEVDFATRLAAELDAQIEAEGPDTVAAFIAEPVMGAGGVIVPPETYYPKIQEVLEKHDVMLIADEVICGFGRLGEWFGSTAMEMSPDTISVAKALSSAYLPIAGVMIPEWIDEALIRQSEKIGVFGHGFTYSGHPVAAAVALRTLEIYERENIIGHVRGLIPHFQARLQALADHPLVGEARGKGLVGAVEVVADKATKRAFGPKQGVAPKVVALAEQEGLIVRAIGDAIAVCPPLVITEAQVDELFDKLARALDRAEAWAGEEKLRTAA</sequence>
<reference evidence="6" key="1">
    <citation type="journal article" date="2014" name="Int. J. Syst. Evol. Microbiol.">
        <title>Complete genome sequence of Corynebacterium casei LMG S-19264T (=DSM 44701T), isolated from a smear-ripened cheese.</title>
        <authorList>
            <consortium name="US DOE Joint Genome Institute (JGI-PGF)"/>
            <person name="Walter F."/>
            <person name="Albersmeier A."/>
            <person name="Kalinowski J."/>
            <person name="Ruckert C."/>
        </authorList>
    </citation>
    <scope>NUCLEOTIDE SEQUENCE</scope>
    <source>
        <strain evidence="6">VKM B-1606</strain>
    </source>
</reference>
<evidence type="ECO:0000256" key="5">
    <source>
        <dbReference type="RuleBase" id="RU003560"/>
    </source>
</evidence>
<dbReference type="InterPro" id="IPR015424">
    <property type="entry name" value="PyrdxlP-dep_Trfase"/>
</dbReference>
<dbReference type="GO" id="GO:0030170">
    <property type="term" value="F:pyridoxal phosphate binding"/>
    <property type="evidence" value="ECO:0007669"/>
    <property type="project" value="InterPro"/>
</dbReference>
<dbReference type="PANTHER" id="PTHR42684:SF3">
    <property type="entry name" value="ADENOSYLMETHIONINE-8-AMINO-7-OXONONANOATE AMINOTRANSFERASE"/>
    <property type="match status" value="1"/>
</dbReference>
<evidence type="ECO:0000313" key="7">
    <source>
        <dbReference type="Proteomes" id="UP001143400"/>
    </source>
</evidence>
<dbReference type="FunFam" id="3.40.640.10:FF:000014">
    <property type="entry name" value="Adenosylmethionine-8-amino-7-oxononanoate aminotransferase, probable"/>
    <property type="match status" value="1"/>
</dbReference>
<dbReference type="NCBIfam" id="NF005682">
    <property type="entry name" value="PRK07480.1"/>
    <property type="match status" value="1"/>
</dbReference>
<dbReference type="PANTHER" id="PTHR42684">
    <property type="entry name" value="ADENOSYLMETHIONINE-8-AMINO-7-OXONONANOATE AMINOTRANSFERASE"/>
    <property type="match status" value="1"/>
</dbReference>
<evidence type="ECO:0000313" key="6">
    <source>
        <dbReference type="EMBL" id="GLK55947.1"/>
    </source>
</evidence>
<dbReference type="InterPro" id="IPR015422">
    <property type="entry name" value="PyrdxlP-dep_Trfase_small"/>
</dbReference>
<dbReference type="GO" id="GO:0009448">
    <property type="term" value="P:gamma-aminobutyric acid metabolic process"/>
    <property type="evidence" value="ECO:0007669"/>
    <property type="project" value="TreeGrafter"/>
</dbReference>
<keyword evidence="2 6" id="KW-0032">Aminotransferase</keyword>